<reference evidence="5 6" key="1">
    <citation type="journal article" date="2021" name="Sci. Rep.">
        <title>The distribution of antibiotic resistance genes in chicken gut microbiota commensals.</title>
        <authorList>
            <person name="Juricova H."/>
            <person name="Matiasovicova J."/>
            <person name="Kubasova T."/>
            <person name="Cejkova D."/>
            <person name="Rychlik I."/>
        </authorList>
    </citation>
    <scope>NUCLEOTIDE SEQUENCE [LARGE SCALE GENOMIC DNA]</scope>
    <source>
        <strain evidence="5 6">An801</strain>
    </source>
</reference>
<evidence type="ECO:0000313" key="5">
    <source>
        <dbReference type="EMBL" id="MBM6757975.1"/>
    </source>
</evidence>
<comment type="pathway">
    <text evidence="2">Organic acid metabolism; glycolate biosynthesis; glycolate from 2-phosphoglycolate: step 1/1.</text>
</comment>
<dbReference type="SFLD" id="SFLDS00003">
    <property type="entry name" value="Haloacid_Dehalogenase"/>
    <property type="match status" value="1"/>
</dbReference>
<keyword evidence="6" id="KW-1185">Reference proteome</keyword>
<dbReference type="NCBIfam" id="TIGR01549">
    <property type="entry name" value="HAD-SF-IA-v1"/>
    <property type="match status" value="1"/>
</dbReference>
<dbReference type="Proteomes" id="UP000703295">
    <property type="component" value="Unassembled WGS sequence"/>
</dbReference>
<organism evidence="5 6">
    <name type="scientific">Bacteroides mediterraneensis</name>
    <dbReference type="NCBI Taxonomy" id="1841856"/>
    <lineage>
        <taxon>Bacteria</taxon>
        <taxon>Pseudomonadati</taxon>
        <taxon>Bacteroidota</taxon>
        <taxon>Bacteroidia</taxon>
        <taxon>Bacteroidales</taxon>
        <taxon>Bacteroidaceae</taxon>
        <taxon>Bacteroides</taxon>
    </lineage>
</organism>
<evidence type="ECO:0000313" key="6">
    <source>
        <dbReference type="Proteomes" id="UP000703295"/>
    </source>
</evidence>
<evidence type="ECO:0000256" key="1">
    <source>
        <dbReference type="ARBA" id="ARBA00000830"/>
    </source>
</evidence>
<comment type="caution">
    <text evidence="5">The sequence shown here is derived from an EMBL/GenBank/DDBJ whole genome shotgun (WGS) entry which is preliminary data.</text>
</comment>
<evidence type="ECO:0000256" key="2">
    <source>
        <dbReference type="ARBA" id="ARBA00004818"/>
    </source>
</evidence>
<gene>
    <name evidence="5" type="ORF">H6A31_04605</name>
</gene>
<dbReference type="InterPro" id="IPR023198">
    <property type="entry name" value="PGP-like_dom2"/>
</dbReference>
<comment type="similarity">
    <text evidence="3">Belongs to the HAD-like hydrolase superfamily. CbbY/CbbZ/Gph/YieH family.</text>
</comment>
<dbReference type="SUPFAM" id="SSF56784">
    <property type="entry name" value="HAD-like"/>
    <property type="match status" value="1"/>
</dbReference>
<name>A0ABS2ETG2_9BACE</name>
<dbReference type="PANTHER" id="PTHR43434:SF1">
    <property type="entry name" value="PHOSPHOGLYCOLATE PHOSPHATASE"/>
    <property type="match status" value="1"/>
</dbReference>
<dbReference type="Pfam" id="PF13419">
    <property type="entry name" value="HAD_2"/>
    <property type="match status" value="1"/>
</dbReference>
<dbReference type="EC" id="3.1.3.18" evidence="4"/>
<evidence type="ECO:0000256" key="3">
    <source>
        <dbReference type="ARBA" id="ARBA00006171"/>
    </source>
</evidence>
<dbReference type="GO" id="GO:0016787">
    <property type="term" value="F:hydrolase activity"/>
    <property type="evidence" value="ECO:0007669"/>
    <property type="project" value="UniProtKB-KW"/>
</dbReference>
<dbReference type="EMBL" id="JACJJW010000008">
    <property type="protein sequence ID" value="MBM6757975.1"/>
    <property type="molecule type" value="Genomic_DNA"/>
</dbReference>
<dbReference type="InterPro" id="IPR036412">
    <property type="entry name" value="HAD-like_sf"/>
</dbReference>
<dbReference type="SFLD" id="SFLDG01129">
    <property type="entry name" value="C1.5:_HAD__Beta-PGM__Phosphata"/>
    <property type="match status" value="1"/>
</dbReference>
<keyword evidence="5" id="KW-0378">Hydrolase</keyword>
<dbReference type="RefSeq" id="WP_204475116.1">
    <property type="nucleotide sequence ID" value="NZ_JACJJW010000008.1"/>
</dbReference>
<sequence>MKKLVIFDLDGTLLNTIADLAAATNYALTQFGYPTHSTDAYRFFVGNGINKLFERALPEADRTPENVLRIRSKFVPYYNVHNADLSRPYPGIEDLLNLLQQHHIQIAVASNKYQEATAKLIGQYFPAIRFTAVFGQRENVPTKPDPQVVNEIIQLAGVSKEEVVYIGDSGVDMQTGLNAGVTTIGVCWGFRPKSELQEFHPDLLAEKPEDISRFLQL</sequence>
<accession>A0ABS2ETG2</accession>
<dbReference type="InterPro" id="IPR041492">
    <property type="entry name" value="HAD_2"/>
</dbReference>
<dbReference type="PROSITE" id="PS01228">
    <property type="entry name" value="COF_1"/>
    <property type="match status" value="1"/>
</dbReference>
<dbReference type="InterPro" id="IPR006439">
    <property type="entry name" value="HAD-SF_hydro_IA"/>
</dbReference>
<evidence type="ECO:0000256" key="4">
    <source>
        <dbReference type="ARBA" id="ARBA00013078"/>
    </source>
</evidence>
<dbReference type="InterPro" id="IPR050155">
    <property type="entry name" value="HAD-like_hydrolase_sf"/>
</dbReference>
<dbReference type="InterPro" id="IPR023214">
    <property type="entry name" value="HAD_sf"/>
</dbReference>
<dbReference type="SFLD" id="SFLDG01135">
    <property type="entry name" value="C1.5.6:_HAD__Beta-PGM__Phospha"/>
    <property type="match status" value="1"/>
</dbReference>
<comment type="catalytic activity">
    <reaction evidence="1">
        <text>2-phosphoglycolate + H2O = glycolate + phosphate</text>
        <dbReference type="Rhea" id="RHEA:14369"/>
        <dbReference type="ChEBI" id="CHEBI:15377"/>
        <dbReference type="ChEBI" id="CHEBI:29805"/>
        <dbReference type="ChEBI" id="CHEBI:43474"/>
        <dbReference type="ChEBI" id="CHEBI:58033"/>
        <dbReference type="EC" id="3.1.3.18"/>
    </reaction>
</comment>
<dbReference type="PANTHER" id="PTHR43434">
    <property type="entry name" value="PHOSPHOGLYCOLATE PHOSPHATASE"/>
    <property type="match status" value="1"/>
</dbReference>
<dbReference type="Gene3D" id="3.40.50.1000">
    <property type="entry name" value="HAD superfamily/HAD-like"/>
    <property type="match status" value="1"/>
</dbReference>
<dbReference type="PRINTS" id="PR00413">
    <property type="entry name" value="HADHALOGNASE"/>
</dbReference>
<dbReference type="Gene3D" id="1.10.150.240">
    <property type="entry name" value="Putative phosphatase, domain 2"/>
    <property type="match status" value="1"/>
</dbReference>
<proteinExistence type="inferred from homology"/>
<protein>
    <recommendedName>
        <fullName evidence="4">phosphoglycolate phosphatase</fullName>
        <ecNumber evidence="4">3.1.3.18</ecNumber>
    </recommendedName>
</protein>